<evidence type="ECO:0000256" key="1">
    <source>
        <dbReference type="ARBA" id="ARBA00001282"/>
    </source>
</evidence>
<evidence type="ECO:0000256" key="4">
    <source>
        <dbReference type="ARBA" id="ARBA00022679"/>
    </source>
</evidence>
<dbReference type="InterPro" id="IPR018294">
    <property type="entry name" value="ISPD_synthase_CS"/>
</dbReference>
<organism evidence="8 9">
    <name type="scientific">Haloechinothrix alba</name>
    <dbReference type="NCBI Taxonomy" id="664784"/>
    <lineage>
        <taxon>Bacteria</taxon>
        <taxon>Bacillati</taxon>
        <taxon>Actinomycetota</taxon>
        <taxon>Actinomycetes</taxon>
        <taxon>Pseudonocardiales</taxon>
        <taxon>Pseudonocardiaceae</taxon>
        <taxon>Haloechinothrix</taxon>
    </lineage>
</organism>
<dbReference type="InterPro" id="IPR029044">
    <property type="entry name" value="Nucleotide-diphossugar_trans"/>
</dbReference>
<comment type="function">
    <text evidence="7">Catalyzes the formation of 4-diphosphocytidyl-2-C-methyl-D-erythritol from CTP and 2-C-methyl-D-erythritol 4-phosphate (MEP).</text>
</comment>
<comment type="similarity">
    <text evidence="3 7">Belongs to the IspD/TarI cytidylyltransferase family. IspD subfamily.</text>
</comment>
<dbReference type="PROSITE" id="PS01295">
    <property type="entry name" value="ISPD"/>
    <property type="match status" value="1"/>
</dbReference>
<evidence type="ECO:0000313" key="8">
    <source>
        <dbReference type="EMBL" id="SNR61508.1"/>
    </source>
</evidence>
<dbReference type="NCBIfam" id="TIGR00453">
    <property type="entry name" value="ispD"/>
    <property type="match status" value="1"/>
</dbReference>
<comment type="catalytic activity">
    <reaction evidence="1 7">
        <text>2-C-methyl-D-erythritol 4-phosphate + CTP + H(+) = 4-CDP-2-C-methyl-D-erythritol + diphosphate</text>
        <dbReference type="Rhea" id="RHEA:13429"/>
        <dbReference type="ChEBI" id="CHEBI:15378"/>
        <dbReference type="ChEBI" id="CHEBI:33019"/>
        <dbReference type="ChEBI" id="CHEBI:37563"/>
        <dbReference type="ChEBI" id="CHEBI:57823"/>
        <dbReference type="ChEBI" id="CHEBI:58262"/>
        <dbReference type="EC" id="2.7.7.60"/>
    </reaction>
</comment>
<dbReference type="FunFam" id="3.90.550.10:FF:000003">
    <property type="entry name" value="2-C-methyl-D-erythritol 4-phosphate cytidylyltransferase"/>
    <property type="match status" value="1"/>
</dbReference>
<feature type="site" description="Transition state stabilizer" evidence="7">
    <location>
        <position position="15"/>
    </location>
</feature>
<dbReference type="Gene3D" id="3.90.550.10">
    <property type="entry name" value="Spore Coat Polysaccharide Biosynthesis Protein SpsA, Chain A"/>
    <property type="match status" value="1"/>
</dbReference>
<evidence type="ECO:0000256" key="3">
    <source>
        <dbReference type="ARBA" id="ARBA00009789"/>
    </source>
</evidence>
<keyword evidence="5 7" id="KW-0548">Nucleotidyltransferase</keyword>
<feature type="site" description="Positions MEP for the nucleophilic attack" evidence="7">
    <location>
        <position position="154"/>
    </location>
</feature>
<dbReference type="RefSeq" id="WP_089301822.1">
    <property type="nucleotide sequence ID" value="NZ_FZNW01000012.1"/>
</dbReference>
<accession>A0A238XSF9</accession>
<feature type="site" description="Positions MEP for the nucleophilic attack" evidence="7">
    <location>
        <position position="211"/>
    </location>
</feature>
<dbReference type="GO" id="GO:0019288">
    <property type="term" value="P:isopentenyl diphosphate biosynthetic process, methylerythritol 4-phosphate pathway"/>
    <property type="evidence" value="ECO:0007669"/>
    <property type="project" value="UniProtKB-UniRule"/>
</dbReference>
<evidence type="ECO:0000256" key="7">
    <source>
        <dbReference type="HAMAP-Rule" id="MF_00108"/>
    </source>
</evidence>
<evidence type="ECO:0000256" key="6">
    <source>
        <dbReference type="ARBA" id="ARBA00023229"/>
    </source>
</evidence>
<keyword evidence="9" id="KW-1185">Reference proteome</keyword>
<dbReference type="PANTHER" id="PTHR32125">
    <property type="entry name" value="2-C-METHYL-D-ERYTHRITOL 4-PHOSPHATE CYTIDYLYLTRANSFERASE, CHLOROPLASTIC"/>
    <property type="match status" value="1"/>
</dbReference>
<dbReference type="EMBL" id="FZNW01000012">
    <property type="protein sequence ID" value="SNR61508.1"/>
    <property type="molecule type" value="Genomic_DNA"/>
</dbReference>
<dbReference type="PANTHER" id="PTHR32125:SF4">
    <property type="entry name" value="2-C-METHYL-D-ERYTHRITOL 4-PHOSPHATE CYTIDYLYLTRANSFERASE, CHLOROPLASTIC"/>
    <property type="match status" value="1"/>
</dbReference>
<gene>
    <name evidence="7" type="primary">ispD</name>
    <name evidence="8" type="ORF">SAMN06265360_11223</name>
</gene>
<evidence type="ECO:0000313" key="9">
    <source>
        <dbReference type="Proteomes" id="UP000198348"/>
    </source>
</evidence>
<protein>
    <recommendedName>
        <fullName evidence="7">2-C-methyl-D-erythritol 4-phosphate cytidylyltransferase</fullName>
        <ecNumber evidence="7">2.7.7.60</ecNumber>
    </recommendedName>
    <alternativeName>
        <fullName evidence="7">4-diphosphocytidyl-2C-methyl-D-erythritol synthase</fullName>
    </alternativeName>
    <alternativeName>
        <fullName evidence="7">MEP cytidylyltransferase</fullName>
        <shortName evidence="7">MCT</shortName>
    </alternativeName>
</protein>
<dbReference type="UniPathway" id="UPA00056">
    <property type="reaction ID" value="UER00093"/>
</dbReference>
<keyword evidence="6 7" id="KW-0414">Isoprene biosynthesis</keyword>
<dbReference type="AlphaFoldDB" id="A0A238XSF9"/>
<dbReference type="Pfam" id="PF01128">
    <property type="entry name" value="IspD"/>
    <property type="match status" value="1"/>
</dbReference>
<feature type="site" description="Transition state stabilizer" evidence="7">
    <location>
        <position position="22"/>
    </location>
</feature>
<dbReference type="InterPro" id="IPR001228">
    <property type="entry name" value="IspD"/>
</dbReference>
<dbReference type="InterPro" id="IPR050088">
    <property type="entry name" value="IspD/TarI_cytidylyltransf_bact"/>
</dbReference>
<dbReference type="OrthoDB" id="9802561at2"/>
<name>A0A238XSF9_9PSEU</name>
<dbReference type="InterPro" id="IPR034683">
    <property type="entry name" value="IspD/TarI"/>
</dbReference>
<proteinExistence type="inferred from homology"/>
<dbReference type="SUPFAM" id="SSF53448">
    <property type="entry name" value="Nucleotide-diphospho-sugar transferases"/>
    <property type="match status" value="1"/>
</dbReference>
<keyword evidence="4 7" id="KW-0808">Transferase</keyword>
<dbReference type="HAMAP" id="MF_00108">
    <property type="entry name" value="IspD"/>
    <property type="match status" value="1"/>
</dbReference>
<evidence type="ECO:0000256" key="5">
    <source>
        <dbReference type="ARBA" id="ARBA00022695"/>
    </source>
</evidence>
<dbReference type="GO" id="GO:0050518">
    <property type="term" value="F:2-C-methyl-D-erythritol 4-phosphate cytidylyltransferase activity"/>
    <property type="evidence" value="ECO:0007669"/>
    <property type="project" value="UniProtKB-UniRule"/>
</dbReference>
<sequence length="232" mass="23761">MRIVAIVPAAGRGTRLGAATSKALVPVKGVPLLTRAVRGLLEARRVQAVVVAAPPREVEPFTAAVRAFGESCRVVAGGADRTSSVRLALDSIEPGSCDGVLVHDAARAFTPTTVVANVAAALEDGAEAAVPAVPVTDTVKIVDSHDVITDTPDRSALRAVQTPQGFAEGVLRRAHTAQAASIAPEATDDAGLVERLGIAVRTVPGDVRAMKITTPFDLAVAEAVLADQDVTS</sequence>
<dbReference type="EC" id="2.7.7.60" evidence="7"/>
<dbReference type="Proteomes" id="UP000198348">
    <property type="component" value="Unassembled WGS sequence"/>
</dbReference>
<comment type="pathway">
    <text evidence="2 7">Isoprenoid biosynthesis; isopentenyl diphosphate biosynthesis via DXP pathway; isopentenyl diphosphate from 1-deoxy-D-xylulose 5-phosphate: step 2/6.</text>
</comment>
<dbReference type="CDD" id="cd02516">
    <property type="entry name" value="CDP-ME_synthetase"/>
    <property type="match status" value="1"/>
</dbReference>
<reference evidence="8 9" key="1">
    <citation type="submission" date="2017-06" db="EMBL/GenBank/DDBJ databases">
        <authorList>
            <person name="Kim H.J."/>
            <person name="Triplett B.A."/>
        </authorList>
    </citation>
    <scope>NUCLEOTIDE SEQUENCE [LARGE SCALE GENOMIC DNA]</scope>
    <source>
        <strain evidence="8 9">DSM 45207</strain>
    </source>
</reference>
<evidence type="ECO:0000256" key="2">
    <source>
        <dbReference type="ARBA" id="ARBA00004787"/>
    </source>
</evidence>